<organism evidence="2 3">
    <name type="scientific">Halocalculus aciditolerans</name>
    <dbReference type="NCBI Taxonomy" id="1383812"/>
    <lineage>
        <taxon>Archaea</taxon>
        <taxon>Methanobacteriati</taxon>
        <taxon>Methanobacteriota</taxon>
        <taxon>Stenosarchaea group</taxon>
        <taxon>Halobacteria</taxon>
        <taxon>Halobacteriales</taxon>
        <taxon>Halobacteriaceae</taxon>
        <taxon>Halocalculus</taxon>
    </lineage>
</organism>
<name>A0A830FQD3_9EURY</name>
<reference evidence="2" key="1">
    <citation type="journal article" date="2014" name="Int. J. Syst. Evol. Microbiol.">
        <title>Complete genome sequence of Corynebacterium casei LMG S-19264T (=DSM 44701T), isolated from a smear-ripened cheese.</title>
        <authorList>
            <consortium name="US DOE Joint Genome Institute (JGI-PGF)"/>
            <person name="Walter F."/>
            <person name="Albersmeier A."/>
            <person name="Kalinowski J."/>
            <person name="Ruckert C."/>
        </authorList>
    </citation>
    <scope>NUCLEOTIDE SEQUENCE</scope>
    <source>
        <strain evidence="2">JCM 19596</strain>
    </source>
</reference>
<sequence>MSTQKTKPEEATKRSIALEAAIRTAMEQERSRRWHPTVNVPDVRERLEAKVSDRTIRRALQDARALGWVSKRHDRSTKFEPGEKAEVFGPDE</sequence>
<evidence type="ECO:0000313" key="2">
    <source>
        <dbReference type="EMBL" id="GGL70224.1"/>
    </source>
</evidence>
<dbReference type="AlphaFoldDB" id="A0A830FQD3"/>
<keyword evidence="3" id="KW-1185">Reference proteome</keyword>
<dbReference type="Proteomes" id="UP000607197">
    <property type="component" value="Unassembled WGS sequence"/>
</dbReference>
<dbReference type="RefSeq" id="WP_188980444.1">
    <property type="nucleotide sequence ID" value="NZ_BMPG01000005.1"/>
</dbReference>
<feature type="compositionally biased region" description="Basic and acidic residues" evidence="1">
    <location>
        <begin position="76"/>
        <end position="86"/>
    </location>
</feature>
<feature type="region of interest" description="Disordered" evidence="1">
    <location>
        <begin position="71"/>
        <end position="92"/>
    </location>
</feature>
<accession>A0A830FQD3</accession>
<dbReference type="EMBL" id="BMPG01000005">
    <property type="protein sequence ID" value="GGL70224.1"/>
    <property type="molecule type" value="Genomic_DNA"/>
</dbReference>
<proteinExistence type="predicted"/>
<evidence type="ECO:0000313" key="3">
    <source>
        <dbReference type="Proteomes" id="UP000607197"/>
    </source>
</evidence>
<comment type="caution">
    <text evidence="2">The sequence shown here is derived from an EMBL/GenBank/DDBJ whole genome shotgun (WGS) entry which is preliminary data.</text>
</comment>
<evidence type="ECO:0000256" key="1">
    <source>
        <dbReference type="SAM" id="MobiDB-lite"/>
    </source>
</evidence>
<evidence type="ECO:0008006" key="4">
    <source>
        <dbReference type="Google" id="ProtNLM"/>
    </source>
</evidence>
<reference evidence="2" key="2">
    <citation type="submission" date="2020-09" db="EMBL/GenBank/DDBJ databases">
        <authorList>
            <person name="Sun Q."/>
            <person name="Ohkuma M."/>
        </authorList>
    </citation>
    <scope>NUCLEOTIDE SEQUENCE</scope>
    <source>
        <strain evidence="2">JCM 19596</strain>
    </source>
</reference>
<gene>
    <name evidence="2" type="ORF">GCM10009039_30330</name>
</gene>
<protein>
    <recommendedName>
        <fullName evidence="4">HTH gntR-type domain-containing protein</fullName>
    </recommendedName>
</protein>